<feature type="domain" description="Methyl-accepting transducer" evidence="10">
    <location>
        <begin position="463"/>
        <end position="699"/>
    </location>
</feature>
<comment type="similarity">
    <text evidence="7">Belongs to the methyl-accepting chemotaxis (MCP) protein family.</text>
</comment>
<keyword evidence="3 9" id="KW-0812">Transmembrane</keyword>
<proteinExistence type="inferred from homology"/>
<dbReference type="Pfam" id="PF08269">
    <property type="entry name" value="dCache_2"/>
    <property type="match status" value="1"/>
</dbReference>
<evidence type="ECO:0000256" key="8">
    <source>
        <dbReference type="PROSITE-ProRule" id="PRU00284"/>
    </source>
</evidence>
<keyword evidence="4 9" id="KW-1133">Transmembrane helix</keyword>
<dbReference type="GO" id="GO:0007165">
    <property type="term" value="P:signal transduction"/>
    <property type="evidence" value="ECO:0007669"/>
    <property type="project" value="UniProtKB-KW"/>
</dbReference>
<organism evidence="12 13">
    <name type="scientific">Haliovirga abyssi</name>
    <dbReference type="NCBI Taxonomy" id="2996794"/>
    <lineage>
        <taxon>Bacteria</taxon>
        <taxon>Fusobacteriati</taxon>
        <taxon>Fusobacteriota</taxon>
        <taxon>Fusobacteriia</taxon>
        <taxon>Fusobacteriales</taxon>
        <taxon>Haliovirgaceae</taxon>
        <taxon>Haliovirga</taxon>
    </lineage>
</organism>
<evidence type="ECO:0000313" key="12">
    <source>
        <dbReference type="EMBL" id="BDU49874.1"/>
    </source>
</evidence>
<dbReference type="AlphaFoldDB" id="A0AAU9DGP8"/>
<dbReference type="RefSeq" id="WP_307904815.1">
    <property type="nucleotide sequence ID" value="NZ_AP027059.1"/>
</dbReference>
<accession>A0AAU9DGP8</accession>
<keyword evidence="5 9" id="KW-0472">Membrane</keyword>
<keyword evidence="13" id="KW-1185">Reference proteome</keyword>
<evidence type="ECO:0000256" key="7">
    <source>
        <dbReference type="ARBA" id="ARBA00029447"/>
    </source>
</evidence>
<reference evidence="12 13" key="1">
    <citation type="submission" date="2022-11" db="EMBL/GenBank/DDBJ databases">
        <title>Haliovirga abyssi gen. nov., sp. nov., a mesophilic fermentative bacterium isolated from the Iheya North hydrothermal field and the proposal of Haliovirgaceae fam. nov.</title>
        <authorList>
            <person name="Miyazaki U."/>
            <person name="Tame A."/>
            <person name="Miyazaki J."/>
            <person name="Takai K."/>
            <person name="Sawayama S."/>
            <person name="Kitajima M."/>
            <person name="Okamoto A."/>
            <person name="Nakagawa S."/>
        </authorList>
    </citation>
    <scope>NUCLEOTIDE SEQUENCE [LARGE SCALE GENOMIC DNA]</scope>
    <source>
        <strain evidence="12 13">IC12</strain>
    </source>
</reference>
<name>A0AAU9DGP8_9FUSO</name>
<evidence type="ECO:0000256" key="1">
    <source>
        <dbReference type="ARBA" id="ARBA00004651"/>
    </source>
</evidence>
<evidence type="ECO:0000256" key="9">
    <source>
        <dbReference type="SAM" id="Phobius"/>
    </source>
</evidence>
<comment type="subcellular location">
    <subcellularLocation>
        <location evidence="1">Cell membrane</location>
        <topology evidence="1">Multi-pass membrane protein</topology>
    </subcellularLocation>
</comment>
<dbReference type="PANTHER" id="PTHR32089:SF112">
    <property type="entry name" value="LYSOZYME-LIKE PROTEIN-RELATED"/>
    <property type="match status" value="1"/>
</dbReference>
<dbReference type="InterPro" id="IPR033480">
    <property type="entry name" value="sCache_2"/>
</dbReference>
<dbReference type="Proteomes" id="UP001321582">
    <property type="component" value="Chromosome"/>
</dbReference>
<sequence>MEKNIKLEKLKKSKKAKKKVKKVKKENRLRDKMATKFILFLSLIIIVVMATMSVSITGIFNNFAKNTIEGQLMDKILDEAKSTYLANEEGRKGLYTKLMNNKRNNLESLNSLVKGTINNYVEEEKNGILTHEEAINRTKEIIRNMRYGKNGYYFIYDTNGTRILLPTAPETEGKNYIDLKDKKGKFLIKEIIEKTTQGDKIGKSGVVEYYWNKPKFPTAQFKKLSVCFYIPEWNWVVGTGIYLDDVNDELNRYQHENFNKLRTLMLAKPFYGKNNYPMVITENGNILVTKKETLLNTYIEKDGKTGVPILDLMKKQDSGVIRYFYGKEGYKILKYEKIGDKYFMVSVPEQELFAQSKAMVKSMIIITIIVIISIIFIVGVYFKFMIENRVAKILEKVQMAYKGDLTTRVNIKGKDEVGRIGKVVDDFIVTMEKIIINVKELSKVVYFDNKKITGEFNEIVVGSDNNKEDSLEGMEEMLLKTLDNVREQTAATEQSLASLEEISATTESVMEKAKDTINISKETVDETRIGKENINLLTNEMEKIQVSFLDLEGKTVELVDFSNNIESILSAISGVADQTNLLALNAAIEAARAGEAGKGFAVVASEIRKLAEVTGKEAEKIADITVKIKDKVKDTQNAANNSVEMVKYGVDYAENVEKVVENIFEKANGTNEKVAEIVTSMEEQALASNEIMKAVQNITDNSAGIESFSSDTYEIAKKSVEKIKSELITIEKLKDMSKRLYDDTEKIKTDKISDINESKGIKTKS</sequence>
<dbReference type="SMART" id="SM00283">
    <property type="entry name" value="MA"/>
    <property type="match status" value="1"/>
</dbReference>
<dbReference type="Pfam" id="PF00015">
    <property type="entry name" value="MCPsignal"/>
    <property type="match status" value="1"/>
</dbReference>
<evidence type="ECO:0000256" key="3">
    <source>
        <dbReference type="ARBA" id="ARBA00022692"/>
    </source>
</evidence>
<feature type="transmembrane region" description="Helical" evidence="9">
    <location>
        <begin position="363"/>
        <end position="382"/>
    </location>
</feature>
<gene>
    <name evidence="12" type="ORF">HLVA_04430</name>
</gene>
<dbReference type="InterPro" id="IPR004089">
    <property type="entry name" value="MCPsignal_dom"/>
</dbReference>
<dbReference type="Gene3D" id="3.30.450.20">
    <property type="entry name" value="PAS domain"/>
    <property type="match status" value="2"/>
</dbReference>
<evidence type="ECO:0000259" key="10">
    <source>
        <dbReference type="PROSITE" id="PS50111"/>
    </source>
</evidence>
<dbReference type="PROSITE" id="PS50885">
    <property type="entry name" value="HAMP"/>
    <property type="match status" value="1"/>
</dbReference>
<dbReference type="GO" id="GO:0005886">
    <property type="term" value="C:plasma membrane"/>
    <property type="evidence" value="ECO:0007669"/>
    <property type="project" value="UniProtKB-SubCell"/>
</dbReference>
<dbReference type="InterPro" id="IPR004010">
    <property type="entry name" value="Double_Cache_2"/>
</dbReference>
<dbReference type="CDD" id="cd06225">
    <property type="entry name" value="HAMP"/>
    <property type="match status" value="1"/>
</dbReference>
<evidence type="ECO:0000256" key="2">
    <source>
        <dbReference type="ARBA" id="ARBA00022475"/>
    </source>
</evidence>
<dbReference type="Gene3D" id="1.10.287.950">
    <property type="entry name" value="Methyl-accepting chemotaxis protein"/>
    <property type="match status" value="1"/>
</dbReference>
<keyword evidence="6 8" id="KW-0807">Transducer</keyword>
<evidence type="ECO:0000313" key="13">
    <source>
        <dbReference type="Proteomes" id="UP001321582"/>
    </source>
</evidence>
<evidence type="ECO:0000256" key="6">
    <source>
        <dbReference type="ARBA" id="ARBA00023224"/>
    </source>
</evidence>
<feature type="domain" description="HAMP" evidence="11">
    <location>
        <begin position="388"/>
        <end position="436"/>
    </location>
</feature>
<evidence type="ECO:0000256" key="5">
    <source>
        <dbReference type="ARBA" id="ARBA00023136"/>
    </source>
</evidence>
<protein>
    <submittedName>
        <fullName evidence="12">Methyl-accepting chemotaxis protein</fullName>
    </submittedName>
</protein>
<dbReference type="KEGG" id="haby:HLVA_04430"/>
<evidence type="ECO:0000256" key="4">
    <source>
        <dbReference type="ARBA" id="ARBA00022989"/>
    </source>
</evidence>
<dbReference type="SUPFAM" id="SSF58104">
    <property type="entry name" value="Methyl-accepting chemotaxis protein (MCP) signaling domain"/>
    <property type="match status" value="1"/>
</dbReference>
<evidence type="ECO:0000259" key="11">
    <source>
        <dbReference type="PROSITE" id="PS50885"/>
    </source>
</evidence>
<dbReference type="InterPro" id="IPR003660">
    <property type="entry name" value="HAMP_dom"/>
</dbReference>
<dbReference type="PROSITE" id="PS50111">
    <property type="entry name" value="CHEMOTAXIS_TRANSDUC_2"/>
    <property type="match status" value="1"/>
</dbReference>
<dbReference type="SMART" id="SM01049">
    <property type="entry name" value="Cache_2"/>
    <property type="match status" value="1"/>
</dbReference>
<dbReference type="PANTHER" id="PTHR32089">
    <property type="entry name" value="METHYL-ACCEPTING CHEMOTAXIS PROTEIN MCPB"/>
    <property type="match status" value="1"/>
</dbReference>
<dbReference type="CDD" id="cd11386">
    <property type="entry name" value="MCP_signal"/>
    <property type="match status" value="1"/>
</dbReference>
<keyword evidence="2" id="KW-1003">Cell membrane</keyword>
<dbReference type="EMBL" id="AP027059">
    <property type="protein sequence ID" value="BDU49874.1"/>
    <property type="molecule type" value="Genomic_DNA"/>
</dbReference>